<dbReference type="Gene3D" id="1.10.1040.10">
    <property type="entry name" value="N-(1-d-carboxylethyl)-l-norvaline Dehydrogenase, domain 2"/>
    <property type="match status" value="1"/>
</dbReference>
<dbReference type="Pfam" id="PF03446">
    <property type="entry name" value="NAD_binding_2"/>
    <property type="match status" value="1"/>
</dbReference>
<keyword evidence="4" id="KW-1185">Reference proteome</keyword>
<evidence type="ECO:0000259" key="2">
    <source>
        <dbReference type="Pfam" id="PF21761"/>
    </source>
</evidence>
<dbReference type="GO" id="GO:0050661">
    <property type="term" value="F:NADP binding"/>
    <property type="evidence" value="ECO:0007669"/>
    <property type="project" value="InterPro"/>
</dbReference>
<proteinExistence type="predicted"/>
<dbReference type="GO" id="GO:0031491">
    <property type="term" value="F:nucleosome binding"/>
    <property type="evidence" value="ECO:0007669"/>
    <property type="project" value="TreeGrafter"/>
</dbReference>
<dbReference type="AlphaFoldDB" id="A0A8H6KAR0"/>
<dbReference type="InterPro" id="IPR048666">
    <property type="entry name" value="RedAm-like_C"/>
</dbReference>
<sequence>MSKTDVTIVGVGNIGTAMAGAWLDSGLTVTMWNRSPDRPKLMNLVKRGAKFELDLRNAVMRSDVVVICVSTYANIKEFFSPILPLEQPTCVINITTGTSQQARDMETWLKSNGVRRYFDGAIMVTPELVGTEHSAMYLSGESEAGFSEIQGVLKPLGKAHYVAEDSGAASLWDVAALAAMNGMLTGGIVALNLLKRQRPDRGTEKAPSTEAPMRQIVLPLLSTFVTHLADISRALDEEDWNENFGNSVSMQLKGLGTIMDTLREEKVSTEGLELFHRLMQRTLKKKGEGAGLAAMGTYLLED</sequence>
<dbReference type="GO" id="GO:0003677">
    <property type="term" value="F:DNA binding"/>
    <property type="evidence" value="ECO:0007669"/>
    <property type="project" value="TreeGrafter"/>
</dbReference>
<dbReference type="GO" id="GO:0140673">
    <property type="term" value="P:transcription elongation-coupled chromatin remodeling"/>
    <property type="evidence" value="ECO:0007669"/>
    <property type="project" value="TreeGrafter"/>
</dbReference>
<dbReference type="PANTHER" id="PTHR43580:SF2">
    <property type="entry name" value="CYTOKINE-LIKE NUCLEAR FACTOR N-PAC"/>
    <property type="match status" value="1"/>
</dbReference>
<dbReference type="PANTHER" id="PTHR43580">
    <property type="entry name" value="OXIDOREDUCTASE GLYR1-RELATED"/>
    <property type="match status" value="1"/>
</dbReference>
<dbReference type="SUPFAM" id="SSF51735">
    <property type="entry name" value="NAD(P)-binding Rossmann-fold domains"/>
    <property type="match status" value="1"/>
</dbReference>
<feature type="domain" description="NADPH-dependent reductive aminase-like C-terminal" evidence="2">
    <location>
        <begin position="165"/>
        <end position="291"/>
    </location>
</feature>
<dbReference type="OrthoDB" id="435038at2759"/>
<dbReference type="InterPro" id="IPR006115">
    <property type="entry name" value="6PGDH_NADP-bd"/>
</dbReference>
<gene>
    <name evidence="3" type="ORF">CMUS01_08789</name>
</gene>
<dbReference type="Proteomes" id="UP000639643">
    <property type="component" value="Unassembled WGS sequence"/>
</dbReference>
<dbReference type="EMBL" id="WIGM01000353">
    <property type="protein sequence ID" value="KAF6827932.1"/>
    <property type="molecule type" value="Genomic_DNA"/>
</dbReference>
<reference evidence="3" key="1">
    <citation type="journal article" date="2020" name="Phytopathology">
        <title>Genome Sequence Resources of Colletotrichum truncatum, C. plurivorum, C. musicola, and C. sojae: Four Species Pathogenic to Soybean (Glycine max).</title>
        <authorList>
            <person name="Rogerio F."/>
            <person name="Boufleur T.R."/>
            <person name="Ciampi-Guillardi M."/>
            <person name="Sukno S.A."/>
            <person name="Thon M.R."/>
            <person name="Massola Junior N.S."/>
            <person name="Baroncelli R."/>
        </authorList>
    </citation>
    <scope>NUCLEOTIDE SEQUENCE</scope>
    <source>
        <strain evidence="3">LFN0074</strain>
    </source>
</reference>
<accession>A0A8H6KAR0</accession>
<organism evidence="3 4">
    <name type="scientific">Colletotrichum musicola</name>
    <dbReference type="NCBI Taxonomy" id="2175873"/>
    <lineage>
        <taxon>Eukaryota</taxon>
        <taxon>Fungi</taxon>
        <taxon>Dikarya</taxon>
        <taxon>Ascomycota</taxon>
        <taxon>Pezizomycotina</taxon>
        <taxon>Sordariomycetes</taxon>
        <taxon>Hypocreomycetidae</taxon>
        <taxon>Glomerellales</taxon>
        <taxon>Glomerellaceae</taxon>
        <taxon>Colletotrichum</taxon>
        <taxon>Colletotrichum orchidearum species complex</taxon>
    </lineage>
</organism>
<dbReference type="InterPro" id="IPR013328">
    <property type="entry name" value="6PGD_dom2"/>
</dbReference>
<feature type="domain" description="6-phosphogluconate dehydrogenase NADP-binding" evidence="1">
    <location>
        <begin position="6"/>
        <end position="158"/>
    </location>
</feature>
<dbReference type="InterPro" id="IPR051265">
    <property type="entry name" value="HIBADH-related_NP60_sf"/>
</dbReference>
<dbReference type="GO" id="GO:0000785">
    <property type="term" value="C:chromatin"/>
    <property type="evidence" value="ECO:0007669"/>
    <property type="project" value="TreeGrafter"/>
</dbReference>
<protein>
    <recommendedName>
        <fullName evidence="5">6-phosphogluconate dehydrogenase NADP-binding domain-containing protein</fullName>
    </recommendedName>
</protein>
<evidence type="ECO:0000313" key="4">
    <source>
        <dbReference type="Proteomes" id="UP000639643"/>
    </source>
</evidence>
<dbReference type="Gene3D" id="3.40.50.720">
    <property type="entry name" value="NAD(P)-binding Rossmann-like Domain"/>
    <property type="match status" value="1"/>
</dbReference>
<comment type="caution">
    <text evidence="3">The sequence shown here is derived from an EMBL/GenBank/DDBJ whole genome shotgun (WGS) entry which is preliminary data.</text>
</comment>
<dbReference type="InterPro" id="IPR036291">
    <property type="entry name" value="NAD(P)-bd_dom_sf"/>
</dbReference>
<name>A0A8H6KAR0_9PEZI</name>
<evidence type="ECO:0000259" key="1">
    <source>
        <dbReference type="Pfam" id="PF03446"/>
    </source>
</evidence>
<dbReference type="Pfam" id="PF21761">
    <property type="entry name" value="RedAm-like_C"/>
    <property type="match status" value="1"/>
</dbReference>
<evidence type="ECO:0008006" key="5">
    <source>
        <dbReference type="Google" id="ProtNLM"/>
    </source>
</evidence>
<evidence type="ECO:0000313" key="3">
    <source>
        <dbReference type="EMBL" id="KAF6827932.1"/>
    </source>
</evidence>